<proteinExistence type="predicted"/>
<keyword evidence="3" id="KW-1185">Reference proteome</keyword>
<comment type="caution">
    <text evidence="2">The sequence shown here is derived from an EMBL/GenBank/DDBJ whole genome shotgun (WGS) entry which is preliminary data.</text>
</comment>
<feature type="region of interest" description="Disordered" evidence="1">
    <location>
        <begin position="646"/>
        <end position="668"/>
    </location>
</feature>
<feature type="compositionally biased region" description="Polar residues" evidence="1">
    <location>
        <begin position="130"/>
        <end position="160"/>
    </location>
</feature>
<organism evidence="2 3">
    <name type="scientific">Amylocarpus encephaloides</name>
    <dbReference type="NCBI Taxonomy" id="45428"/>
    <lineage>
        <taxon>Eukaryota</taxon>
        <taxon>Fungi</taxon>
        <taxon>Dikarya</taxon>
        <taxon>Ascomycota</taxon>
        <taxon>Pezizomycotina</taxon>
        <taxon>Leotiomycetes</taxon>
        <taxon>Helotiales</taxon>
        <taxon>Helotiales incertae sedis</taxon>
        <taxon>Amylocarpus</taxon>
    </lineage>
</organism>
<accession>A0A9P7YBB9</accession>
<evidence type="ECO:0000256" key="1">
    <source>
        <dbReference type="SAM" id="MobiDB-lite"/>
    </source>
</evidence>
<sequence length="691" mass="77961">MGLSSPSQDGLSGLAPDKIFVVGRVGRSSVGRFDTDSNQRNHSEDPIVSSPLALPELEPTRSHGLPSPDPYFASTHDSEYMHLREHIRKLRKAPPGTEPKKVDAQWEVYKKLRDECLQLCKSLLEKSRTNGRNTSLESSLDPTDTRSSYSGSLMENPNNLHPNDQRIAAIQEYKAIQEQMLDNFRNSLLATYTKNEPDPSERQKYAFLDDVTFRKGLIVKWRDNSIHAMKSEKLLFWEQFKIRSLNFERLKLDLKAISQVIDTPEPSFDNHVADPNIQEHVIAKNGDAILEFGNKGREGYPMLRFRVSSHLLAESSPLFAQMLLPQQPGTIPPADMENQLPEPPGRHVCKDAMEVKVYRMPQIELNCHDALGILLHAAHMHNTKVPRQIEFPVFVSIAETCLRYRCTSPLELQVEYQWLPQWIHMANDESPDGLLLIGFAFGLRKIFTQMSKTAILNAVDEDEIQSKEIWPQAIKDKIKAIRAAKLAQIHECCTKAIEEYFRPPSTTIDRRTSVGSLELTTSPRCPKGQHLCDATNLGWLMLVYNELRVLPSLMNKVGFQNLPKSPRRSLKGLLDCLRLMPSAPQVHEGVCDYAPAFRSTIDRIYNSISGLTLKDITGQDGWALSKHAGPDQQPEDKLQEIIELPGSISERRTSGPATSARGFNNQSISNEEISLLSQSLEDSESDDIVEE</sequence>
<evidence type="ECO:0000313" key="3">
    <source>
        <dbReference type="Proteomes" id="UP000824998"/>
    </source>
</evidence>
<feature type="compositionally biased region" description="Polar residues" evidence="1">
    <location>
        <begin position="655"/>
        <end position="666"/>
    </location>
</feature>
<dbReference type="EMBL" id="MU251696">
    <property type="protein sequence ID" value="KAG9230156.1"/>
    <property type="molecule type" value="Genomic_DNA"/>
</dbReference>
<feature type="region of interest" description="Disordered" evidence="1">
    <location>
        <begin position="56"/>
        <end position="75"/>
    </location>
</feature>
<name>A0A9P7YBB9_9HELO</name>
<reference evidence="2" key="1">
    <citation type="journal article" date="2021" name="IMA Fungus">
        <title>Genomic characterization of three marine fungi, including Emericellopsis atlantica sp. nov. with signatures of a generalist lifestyle and marine biomass degradation.</title>
        <authorList>
            <person name="Hagestad O.C."/>
            <person name="Hou L."/>
            <person name="Andersen J.H."/>
            <person name="Hansen E.H."/>
            <person name="Altermark B."/>
            <person name="Li C."/>
            <person name="Kuhnert E."/>
            <person name="Cox R.J."/>
            <person name="Crous P.W."/>
            <person name="Spatafora J.W."/>
            <person name="Lail K."/>
            <person name="Amirebrahimi M."/>
            <person name="Lipzen A."/>
            <person name="Pangilinan J."/>
            <person name="Andreopoulos W."/>
            <person name="Hayes R.D."/>
            <person name="Ng V."/>
            <person name="Grigoriev I.V."/>
            <person name="Jackson S.A."/>
            <person name="Sutton T.D.S."/>
            <person name="Dobson A.D.W."/>
            <person name="Rama T."/>
        </authorList>
    </citation>
    <scope>NUCLEOTIDE SEQUENCE</scope>
    <source>
        <strain evidence="2">TRa018bII</strain>
    </source>
</reference>
<evidence type="ECO:0008006" key="4">
    <source>
        <dbReference type="Google" id="ProtNLM"/>
    </source>
</evidence>
<protein>
    <recommendedName>
        <fullName evidence="4">BTB domain-containing protein</fullName>
    </recommendedName>
</protein>
<dbReference type="AlphaFoldDB" id="A0A9P7YBB9"/>
<feature type="region of interest" description="Disordered" evidence="1">
    <location>
        <begin position="128"/>
        <end position="160"/>
    </location>
</feature>
<dbReference type="OrthoDB" id="5376710at2759"/>
<feature type="non-terminal residue" evidence="2">
    <location>
        <position position="691"/>
    </location>
</feature>
<feature type="compositionally biased region" description="Basic and acidic residues" evidence="1">
    <location>
        <begin position="33"/>
        <end position="45"/>
    </location>
</feature>
<feature type="region of interest" description="Disordered" evidence="1">
    <location>
        <begin position="30"/>
        <end position="50"/>
    </location>
</feature>
<dbReference type="Proteomes" id="UP000824998">
    <property type="component" value="Unassembled WGS sequence"/>
</dbReference>
<evidence type="ECO:0000313" key="2">
    <source>
        <dbReference type="EMBL" id="KAG9230156.1"/>
    </source>
</evidence>
<gene>
    <name evidence="2" type="ORF">BJ875DRAFT_385770</name>
</gene>